<dbReference type="InterPro" id="IPR001789">
    <property type="entry name" value="Sig_transdc_resp-reg_receiver"/>
</dbReference>
<feature type="domain" description="Response regulatory" evidence="8">
    <location>
        <begin position="25"/>
        <end position="139"/>
    </location>
</feature>
<keyword evidence="2" id="KW-0902">Two-component regulatory system</keyword>
<dbReference type="InterPro" id="IPR011006">
    <property type="entry name" value="CheY-like_superfamily"/>
</dbReference>
<evidence type="ECO:0000259" key="8">
    <source>
        <dbReference type="PROSITE" id="PS50110"/>
    </source>
</evidence>
<organism evidence="9 10">
    <name type="scientific">Pseudaquabacterium terrae</name>
    <dbReference type="NCBI Taxonomy" id="2732868"/>
    <lineage>
        <taxon>Bacteria</taxon>
        <taxon>Pseudomonadati</taxon>
        <taxon>Pseudomonadota</taxon>
        <taxon>Betaproteobacteria</taxon>
        <taxon>Burkholderiales</taxon>
        <taxon>Sphaerotilaceae</taxon>
        <taxon>Pseudaquabacterium</taxon>
    </lineage>
</organism>
<proteinExistence type="predicted"/>
<evidence type="ECO:0000256" key="2">
    <source>
        <dbReference type="ARBA" id="ARBA00023012"/>
    </source>
</evidence>
<gene>
    <name evidence="9" type="ORF">HLB44_34205</name>
</gene>
<comment type="caution">
    <text evidence="9">The sequence shown here is derived from an EMBL/GenBank/DDBJ whole genome shotgun (WGS) entry which is preliminary data.</text>
</comment>
<sequence length="148" mass="16157">MRASLLLAESTRDGPGARSQSGRVRGAPRISLADSRESLSTLLTLNEHEVFEAADGEAGLELAFRLRADAALVDIGLPRMDGYEFARRVRAQGASLWLVALTGYGHPEDRQHALEAGFEEHLVKPISVDELERIVKEGILARKRPATS</sequence>
<evidence type="ECO:0000256" key="7">
    <source>
        <dbReference type="SAM" id="MobiDB-lite"/>
    </source>
</evidence>
<evidence type="ECO:0000313" key="10">
    <source>
        <dbReference type="Proteomes" id="UP000737171"/>
    </source>
</evidence>
<evidence type="ECO:0000256" key="1">
    <source>
        <dbReference type="ARBA" id="ARBA00022553"/>
    </source>
</evidence>
<dbReference type="PANTHER" id="PTHR48111">
    <property type="entry name" value="REGULATOR OF RPOS"/>
    <property type="match status" value="1"/>
</dbReference>
<keyword evidence="1 6" id="KW-0597">Phosphoprotein</keyword>
<evidence type="ECO:0000256" key="4">
    <source>
        <dbReference type="ARBA" id="ARBA00023125"/>
    </source>
</evidence>
<dbReference type="InterPro" id="IPR039420">
    <property type="entry name" value="WalR-like"/>
</dbReference>
<dbReference type="PANTHER" id="PTHR48111:SF1">
    <property type="entry name" value="TWO-COMPONENT RESPONSE REGULATOR ORR33"/>
    <property type="match status" value="1"/>
</dbReference>
<evidence type="ECO:0000256" key="6">
    <source>
        <dbReference type="PROSITE-ProRule" id="PRU00169"/>
    </source>
</evidence>
<protein>
    <submittedName>
        <fullName evidence="9">Response regulator</fullName>
    </submittedName>
</protein>
<dbReference type="PROSITE" id="PS50110">
    <property type="entry name" value="RESPONSE_REGULATORY"/>
    <property type="match status" value="1"/>
</dbReference>
<evidence type="ECO:0000313" key="9">
    <source>
        <dbReference type="EMBL" id="NRF72050.1"/>
    </source>
</evidence>
<keyword evidence="4" id="KW-0238">DNA-binding</keyword>
<accession>A0ABX2ETL8</accession>
<feature type="modified residue" description="4-aspartylphosphate" evidence="6">
    <location>
        <position position="74"/>
    </location>
</feature>
<keyword evidence="10" id="KW-1185">Reference proteome</keyword>
<keyword evidence="5" id="KW-0804">Transcription</keyword>
<evidence type="ECO:0000256" key="5">
    <source>
        <dbReference type="ARBA" id="ARBA00023163"/>
    </source>
</evidence>
<keyword evidence="3" id="KW-0805">Transcription regulation</keyword>
<dbReference type="SMART" id="SM00448">
    <property type="entry name" value="REC"/>
    <property type="match status" value="1"/>
</dbReference>
<reference evidence="9 10" key="1">
    <citation type="submission" date="2020-05" db="EMBL/GenBank/DDBJ databases">
        <title>Aquincola sp. isolate from soil.</title>
        <authorList>
            <person name="Han J."/>
            <person name="Kim D.-U."/>
        </authorList>
    </citation>
    <scope>NUCLEOTIDE SEQUENCE [LARGE SCALE GENOMIC DNA]</scope>
    <source>
        <strain evidence="9 10">S2</strain>
    </source>
</reference>
<dbReference type="Pfam" id="PF00072">
    <property type="entry name" value="Response_reg"/>
    <property type="match status" value="1"/>
</dbReference>
<dbReference type="Gene3D" id="3.40.50.2300">
    <property type="match status" value="1"/>
</dbReference>
<dbReference type="Proteomes" id="UP000737171">
    <property type="component" value="Unassembled WGS sequence"/>
</dbReference>
<dbReference type="EMBL" id="JABRWJ010000017">
    <property type="protein sequence ID" value="NRF72050.1"/>
    <property type="molecule type" value="Genomic_DNA"/>
</dbReference>
<dbReference type="SUPFAM" id="SSF52172">
    <property type="entry name" value="CheY-like"/>
    <property type="match status" value="1"/>
</dbReference>
<evidence type="ECO:0000256" key="3">
    <source>
        <dbReference type="ARBA" id="ARBA00023015"/>
    </source>
</evidence>
<feature type="region of interest" description="Disordered" evidence="7">
    <location>
        <begin position="1"/>
        <end position="27"/>
    </location>
</feature>
<name>A0ABX2ETL8_9BURK</name>